<name>A0ABS2SS47_9BACI</name>
<keyword evidence="9" id="KW-1185">Reference proteome</keyword>
<dbReference type="NCBIfam" id="TIGR00360">
    <property type="entry name" value="ComEC_N-term"/>
    <property type="match status" value="1"/>
</dbReference>
<dbReference type="InterPro" id="IPR004477">
    <property type="entry name" value="ComEC_N"/>
</dbReference>
<evidence type="ECO:0000256" key="5">
    <source>
        <dbReference type="ARBA" id="ARBA00023136"/>
    </source>
</evidence>
<feature type="transmembrane region" description="Helical" evidence="6">
    <location>
        <begin position="357"/>
        <end position="380"/>
    </location>
</feature>
<proteinExistence type="predicted"/>
<dbReference type="SUPFAM" id="SSF56281">
    <property type="entry name" value="Metallo-hydrolase/oxidoreductase"/>
    <property type="match status" value="1"/>
</dbReference>
<accession>A0ABS2SS47</accession>
<keyword evidence="2" id="KW-1003">Cell membrane</keyword>
<dbReference type="NCBIfam" id="TIGR00361">
    <property type="entry name" value="ComEC_Rec2"/>
    <property type="match status" value="1"/>
</dbReference>
<evidence type="ECO:0000259" key="7">
    <source>
        <dbReference type="SMART" id="SM00849"/>
    </source>
</evidence>
<dbReference type="InterPro" id="IPR035681">
    <property type="entry name" value="ComA-like_MBL"/>
</dbReference>
<dbReference type="InterPro" id="IPR001279">
    <property type="entry name" value="Metallo-B-lactamas"/>
</dbReference>
<dbReference type="EMBL" id="JAFBCV010000003">
    <property type="protein sequence ID" value="MBM7838070.1"/>
    <property type="molecule type" value="Genomic_DNA"/>
</dbReference>
<dbReference type="Gene3D" id="3.60.15.10">
    <property type="entry name" value="Ribonuclease Z/Hydroxyacylglutathione hydrolase-like"/>
    <property type="match status" value="1"/>
</dbReference>
<evidence type="ECO:0000256" key="6">
    <source>
        <dbReference type="SAM" id="Phobius"/>
    </source>
</evidence>
<dbReference type="RefSeq" id="WP_204465199.1">
    <property type="nucleotide sequence ID" value="NZ_JAFBCV010000003.1"/>
</dbReference>
<evidence type="ECO:0000256" key="2">
    <source>
        <dbReference type="ARBA" id="ARBA00022475"/>
    </source>
</evidence>
<evidence type="ECO:0000256" key="4">
    <source>
        <dbReference type="ARBA" id="ARBA00022989"/>
    </source>
</evidence>
<dbReference type="Pfam" id="PF00753">
    <property type="entry name" value="Lactamase_B"/>
    <property type="match status" value="1"/>
</dbReference>
<feature type="transmembrane region" description="Helical" evidence="6">
    <location>
        <begin position="452"/>
        <end position="469"/>
    </location>
</feature>
<feature type="transmembrane region" description="Helical" evidence="6">
    <location>
        <begin position="327"/>
        <end position="345"/>
    </location>
</feature>
<dbReference type="InterPro" id="IPR036866">
    <property type="entry name" value="RibonucZ/Hydroxyglut_hydro"/>
</dbReference>
<feature type="transmembrane region" description="Helical" evidence="6">
    <location>
        <begin position="264"/>
        <end position="282"/>
    </location>
</feature>
<dbReference type="Pfam" id="PF13567">
    <property type="entry name" value="DUF4131"/>
    <property type="match status" value="1"/>
</dbReference>
<dbReference type="PANTHER" id="PTHR30619:SF1">
    <property type="entry name" value="RECOMBINATION PROTEIN 2"/>
    <property type="match status" value="1"/>
</dbReference>
<feature type="domain" description="Metallo-beta-lactamase" evidence="7">
    <location>
        <begin position="510"/>
        <end position="718"/>
    </location>
</feature>
<dbReference type="InterPro" id="IPR004797">
    <property type="entry name" value="Competence_ComEC/Rec2"/>
</dbReference>
<feature type="transmembrane region" description="Helical" evidence="6">
    <location>
        <begin position="233"/>
        <end position="258"/>
    </location>
</feature>
<dbReference type="CDD" id="cd07731">
    <property type="entry name" value="ComA-like_MBL-fold"/>
    <property type="match status" value="1"/>
</dbReference>
<dbReference type="PANTHER" id="PTHR30619">
    <property type="entry name" value="DNA INTERNALIZATION/COMPETENCE PROTEIN COMEC/REC2"/>
    <property type="match status" value="1"/>
</dbReference>
<gene>
    <name evidence="8" type="ORF">JOC54_001301</name>
</gene>
<evidence type="ECO:0000256" key="3">
    <source>
        <dbReference type="ARBA" id="ARBA00022692"/>
    </source>
</evidence>
<keyword evidence="3 6" id="KW-0812">Transmembrane</keyword>
<keyword evidence="4 6" id="KW-1133">Transmembrane helix</keyword>
<feature type="transmembrane region" description="Helical" evidence="6">
    <location>
        <begin position="422"/>
        <end position="440"/>
    </location>
</feature>
<feature type="transmembrane region" description="Helical" evidence="6">
    <location>
        <begin position="24"/>
        <end position="41"/>
    </location>
</feature>
<comment type="subcellular location">
    <subcellularLocation>
        <location evidence="1">Cell membrane</location>
        <topology evidence="1">Multi-pass membrane protein</topology>
    </subcellularLocation>
</comment>
<comment type="caution">
    <text evidence="8">The sequence shown here is derived from an EMBL/GenBank/DDBJ whole genome shotgun (WGS) entry which is preliminary data.</text>
</comment>
<dbReference type="InterPro" id="IPR052159">
    <property type="entry name" value="Competence_DNA_uptake"/>
</dbReference>
<dbReference type="InterPro" id="IPR025405">
    <property type="entry name" value="DUF4131"/>
</dbReference>
<feature type="transmembrane region" description="Helical" evidence="6">
    <location>
        <begin position="476"/>
        <end position="496"/>
    </location>
</feature>
<dbReference type="SMART" id="SM00849">
    <property type="entry name" value="Lactamase_B"/>
    <property type="match status" value="1"/>
</dbReference>
<feature type="transmembrane region" description="Helical" evidence="6">
    <location>
        <begin position="392"/>
        <end position="415"/>
    </location>
</feature>
<evidence type="ECO:0000313" key="9">
    <source>
        <dbReference type="Proteomes" id="UP001179280"/>
    </source>
</evidence>
<protein>
    <submittedName>
        <fullName evidence="8">Competence protein ComEC</fullName>
    </submittedName>
</protein>
<reference evidence="8" key="1">
    <citation type="submission" date="2021-01" db="EMBL/GenBank/DDBJ databases">
        <title>Genomic Encyclopedia of Type Strains, Phase IV (KMG-IV): sequencing the most valuable type-strain genomes for metagenomic binning, comparative biology and taxonomic classification.</title>
        <authorList>
            <person name="Goeker M."/>
        </authorList>
    </citation>
    <scope>NUCLEOTIDE SEQUENCE</scope>
    <source>
        <strain evidence="8">DSM 21943</strain>
    </source>
</reference>
<sequence length="765" mass="86466">MNKLFIALLSTCAAIVLFSGKNNEVGFYFIAVAVILVLLSWRKNFRMTCFSLFFPFVLFSSVSFIHHSLNQTDLDYSQSQLAFTIQDRFHANGNFLRNTIETNTGERLVLHIYLTDQDQLEIAKTLPGQRCIASGNLKEPASSRNFDAFDYKQYLHHQRIHWIFEVKHVASFQCMDNHSLTIMEALKQFRANSIDKILEIVPKEVSGIVLSLTYGERSYLDPQVSEAYAKLGIIHLLAISGLHVGIVTACVFFLLIRIGVPREYAISSLLLFLPIFAVLSGAAPPVIRASTMAFVYFLFQLLRIPIHPFYGFSFIFFGYLMIDPYKLFQLGFQLSFLVSFSLILCKDEMMKKANHYFTRLAVVTTIAQLIGLPLILYHFYEWSPVSLLINLMYIPFISLCILPICFLIVLTVPIFPLITTYLTSLLSTIIVPVHSVILYLSDHVIVWTIGKPAIILIVAMYISIVCIGLQWERGKALYKAGISFGIILFIATYSPYLKNETVVTMIDVGQGDAFLIELPRRKQVYLIDTGGFIHFHQEEWEERNQQFDTGRDIIVPFLKAKGIDSLTGLILTHGDYDHIGGAKAVIESINTQVVYYPAVEIEKEIELDLIQTIKKMGGEFKMIKAGDRIHNDFYVIHPSSQRTWTSNDGSIVLYFVAEGKTFLLTGDLEKEGENHLLTLYPTLQADVLKVGHHGSVTSTNEAFLGQVQPKMALISAGVNNRFGHPHPDVIARLEEQGVLVLRTDQHGAVEIIIKNGKINIRKVIE</sequence>
<dbReference type="Pfam" id="PF03772">
    <property type="entry name" value="Competence"/>
    <property type="match status" value="1"/>
</dbReference>
<organism evidence="8 9">
    <name type="scientific">Shouchella xiaoxiensis</name>
    <dbReference type="NCBI Taxonomy" id="766895"/>
    <lineage>
        <taxon>Bacteria</taxon>
        <taxon>Bacillati</taxon>
        <taxon>Bacillota</taxon>
        <taxon>Bacilli</taxon>
        <taxon>Bacillales</taxon>
        <taxon>Bacillaceae</taxon>
        <taxon>Shouchella</taxon>
    </lineage>
</organism>
<dbReference type="Proteomes" id="UP001179280">
    <property type="component" value="Unassembled WGS sequence"/>
</dbReference>
<keyword evidence="5 6" id="KW-0472">Membrane</keyword>
<evidence type="ECO:0000256" key="1">
    <source>
        <dbReference type="ARBA" id="ARBA00004651"/>
    </source>
</evidence>
<feature type="transmembrane region" description="Helical" evidence="6">
    <location>
        <begin position="294"/>
        <end position="321"/>
    </location>
</feature>
<evidence type="ECO:0000313" key="8">
    <source>
        <dbReference type="EMBL" id="MBM7838070.1"/>
    </source>
</evidence>